<dbReference type="Proteomes" id="UP001174909">
    <property type="component" value="Unassembled WGS sequence"/>
</dbReference>
<reference evidence="2" key="1">
    <citation type="submission" date="2023-03" db="EMBL/GenBank/DDBJ databases">
        <authorList>
            <person name="Steffen K."/>
            <person name="Cardenas P."/>
        </authorList>
    </citation>
    <scope>NUCLEOTIDE SEQUENCE</scope>
</reference>
<gene>
    <name evidence="2" type="ORF">GBAR_LOCUS16086</name>
</gene>
<protein>
    <submittedName>
        <fullName evidence="2">Uncharacterized protein in mobD 3'region</fullName>
    </submittedName>
</protein>
<dbReference type="AlphaFoldDB" id="A0AA35SFH0"/>
<dbReference type="Gene3D" id="2.160.20.80">
    <property type="entry name" value="E3 ubiquitin-protein ligase SopA"/>
    <property type="match status" value="1"/>
</dbReference>
<name>A0AA35SFH0_GEOBA</name>
<dbReference type="InterPro" id="IPR001646">
    <property type="entry name" value="5peptide_repeat"/>
</dbReference>
<proteinExistence type="predicted"/>
<organism evidence="2 3">
    <name type="scientific">Geodia barretti</name>
    <name type="common">Barrett's horny sponge</name>
    <dbReference type="NCBI Taxonomy" id="519541"/>
    <lineage>
        <taxon>Eukaryota</taxon>
        <taxon>Metazoa</taxon>
        <taxon>Porifera</taxon>
        <taxon>Demospongiae</taxon>
        <taxon>Heteroscleromorpha</taxon>
        <taxon>Tetractinellida</taxon>
        <taxon>Astrophorina</taxon>
        <taxon>Geodiidae</taxon>
        <taxon>Geodia</taxon>
    </lineage>
</organism>
<evidence type="ECO:0000313" key="2">
    <source>
        <dbReference type="EMBL" id="CAI8028203.1"/>
    </source>
</evidence>
<sequence>MGRELSRENLQGKLLDNLDFSNSRFVQSDLQRVVFRNSSINNANLYQALLQEADLTNAQLVASDLIEANLSNAKLVSSNLRHSKLDGVNFDGADLTNADLKFATGYTAGQLSEARSLYRTTGIHPNVAAELRESHPDLFTPPPGFVVSDHTPTATFSFQRSVFGPIGSLFSRSKN</sequence>
<dbReference type="PANTHER" id="PTHR47485">
    <property type="entry name" value="THYLAKOID LUMENAL 17.4 KDA PROTEIN, CHLOROPLASTIC"/>
    <property type="match status" value="1"/>
</dbReference>
<evidence type="ECO:0000256" key="1">
    <source>
        <dbReference type="ARBA" id="ARBA00022737"/>
    </source>
</evidence>
<dbReference type="Pfam" id="PF00805">
    <property type="entry name" value="Pentapeptide"/>
    <property type="match status" value="1"/>
</dbReference>
<keyword evidence="1" id="KW-0677">Repeat</keyword>
<dbReference type="SUPFAM" id="SSF141571">
    <property type="entry name" value="Pentapeptide repeat-like"/>
    <property type="match status" value="1"/>
</dbReference>
<comment type="caution">
    <text evidence="2">The sequence shown here is derived from an EMBL/GenBank/DDBJ whole genome shotgun (WGS) entry which is preliminary data.</text>
</comment>
<keyword evidence="3" id="KW-1185">Reference proteome</keyword>
<dbReference type="PANTHER" id="PTHR47485:SF1">
    <property type="entry name" value="THYLAKOID LUMENAL 17.4 KDA PROTEIN, CHLOROPLASTIC"/>
    <property type="match status" value="1"/>
</dbReference>
<evidence type="ECO:0000313" key="3">
    <source>
        <dbReference type="Proteomes" id="UP001174909"/>
    </source>
</evidence>
<accession>A0AA35SFH0</accession>
<dbReference type="EMBL" id="CASHTH010002320">
    <property type="protein sequence ID" value="CAI8028203.1"/>
    <property type="molecule type" value="Genomic_DNA"/>
</dbReference>